<dbReference type="InterPro" id="IPR028090">
    <property type="entry name" value="JAB_dom_prok"/>
</dbReference>
<dbReference type="AlphaFoldDB" id="A0A7W9EQ82"/>
<feature type="domain" description="JAB" evidence="6">
    <location>
        <begin position="19"/>
        <end position="120"/>
    </location>
</feature>
<dbReference type="SUPFAM" id="SSF102712">
    <property type="entry name" value="JAB1/MPN domain"/>
    <property type="match status" value="1"/>
</dbReference>
<comment type="caution">
    <text evidence="7">The sequence shown here is derived from an EMBL/GenBank/DDBJ whole genome shotgun (WGS) entry which is preliminary data.</text>
</comment>
<evidence type="ECO:0000256" key="3">
    <source>
        <dbReference type="ARBA" id="ARBA00022801"/>
    </source>
</evidence>
<keyword evidence="8" id="KW-1185">Reference proteome</keyword>
<sequence length="164" mass="18088">MTIWLAREVVLEMERLGSIYYPLETGGMLLGWRDGPDRIATGLIGPGSGALHGLYSFIPDGAWQRARLAHIFSATAGDLDYLGDWHTHPDGVAAMSEVDRRTLSKIERRVRDPLMVILAGAASRWDMGAWFGTRPGYWGRLSASAAETRIFDAPTGWPVLMEVS</sequence>
<accession>A0A7W9EQ82</accession>
<organism evidence="7 8">
    <name type="scientific">Sphingopyxis panaciterrulae</name>
    <dbReference type="NCBI Taxonomy" id="462372"/>
    <lineage>
        <taxon>Bacteria</taxon>
        <taxon>Pseudomonadati</taxon>
        <taxon>Pseudomonadota</taxon>
        <taxon>Alphaproteobacteria</taxon>
        <taxon>Sphingomonadales</taxon>
        <taxon>Sphingomonadaceae</taxon>
        <taxon>Sphingopyxis</taxon>
    </lineage>
</organism>
<dbReference type="GO" id="GO:0008237">
    <property type="term" value="F:metallopeptidase activity"/>
    <property type="evidence" value="ECO:0007669"/>
    <property type="project" value="UniProtKB-KW"/>
</dbReference>
<dbReference type="Proteomes" id="UP000537161">
    <property type="component" value="Unassembled WGS sequence"/>
</dbReference>
<evidence type="ECO:0000313" key="8">
    <source>
        <dbReference type="Proteomes" id="UP000537161"/>
    </source>
</evidence>
<dbReference type="RefSeq" id="WP_184097138.1">
    <property type="nucleotide sequence ID" value="NZ_JACIJH010000003.1"/>
</dbReference>
<evidence type="ECO:0000313" key="7">
    <source>
        <dbReference type="EMBL" id="MBB5706348.1"/>
    </source>
</evidence>
<dbReference type="Pfam" id="PF14464">
    <property type="entry name" value="Prok-JAB"/>
    <property type="match status" value="1"/>
</dbReference>
<keyword evidence="1" id="KW-0645">Protease</keyword>
<evidence type="ECO:0000256" key="5">
    <source>
        <dbReference type="ARBA" id="ARBA00023049"/>
    </source>
</evidence>
<evidence type="ECO:0000256" key="2">
    <source>
        <dbReference type="ARBA" id="ARBA00022723"/>
    </source>
</evidence>
<proteinExistence type="predicted"/>
<keyword evidence="5" id="KW-0482">Metalloprotease</keyword>
<dbReference type="Gene3D" id="3.40.140.10">
    <property type="entry name" value="Cytidine Deaminase, domain 2"/>
    <property type="match status" value="1"/>
</dbReference>
<dbReference type="EMBL" id="JACIJH010000003">
    <property type="protein sequence ID" value="MBB5706348.1"/>
    <property type="molecule type" value="Genomic_DNA"/>
</dbReference>
<reference evidence="7 8" key="1">
    <citation type="submission" date="2020-08" db="EMBL/GenBank/DDBJ databases">
        <title>Genomic Encyclopedia of Type Strains, Phase IV (KMG-IV): sequencing the most valuable type-strain genomes for metagenomic binning, comparative biology and taxonomic classification.</title>
        <authorList>
            <person name="Goeker M."/>
        </authorList>
    </citation>
    <scope>NUCLEOTIDE SEQUENCE [LARGE SCALE GENOMIC DNA]</scope>
    <source>
        <strain evidence="7 8">DSM 27163</strain>
    </source>
</reference>
<evidence type="ECO:0000256" key="1">
    <source>
        <dbReference type="ARBA" id="ARBA00022670"/>
    </source>
</evidence>
<dbReference type="GO" id="GO:0006508">
    <property type="term" value="P:proteolysis"/>
    <property type="evidence" value="ECO:0007669"/>
    <property type="project" value="UniProtKB-KW"/>
</dbReference>
<keyword evidence="3" id="KW-0378">Hydrolase</keyword>
<keyword evidence="2" id="KW-0479">Metal-binding</keyword>
<keyword evidence="4" id="KW-0862">Zinc</keyword>
<dbReference type="GO" id="GO:0046872">
    <property type="term" value="F:metal ion binding"/>
    <property type="evidence" value="ECO:0007669"/>
    <property type="project" value="UniProtKB-KW"/>
</dbReference>
<name>A0A7W9EQ82_9SPHN</name>
<gene>
    <name evidence="7" type="ORF">FHR21_001692</name>
</gene>
<evidence type="ECO:0000259" key="6">
    <source>
        <dbReference type="Pfam" id="PF14464"/>
    </source>
</evidence>
<evidence type="ECO:0000256" key="4">
    <source>
        <dbReference type="ARBA" id="ARBA00022833"/>
    </source>
</evidence>
<protein>
    <submittedName>
        <fullName evidence="7">Integrative and conjugative element protein (TIGR02256 family)</fullName>
    </submittedName>
</protein>